<dbReference type="Proteomes" id="UP001222027">
    <property type="component" value="Unassembled WGS sequence"/>
</dbReference>
<dbReference type="InterPro" id="IPR027417">
    <property type="entry name" value="P-loop_NTPase"/>
</dbReference>
<dbReference type="PROSITE" id="PS50103">
    <property type="entry name" value="ZF_C3H1"/>
    <property type="match status" value="1"/>
</dbReference>
<evidence type="ECO:0000256" key="2">
    <source>
        <dbReference type="ARBA" id="ARBA00022741"/>
    </source>
</evidence>
<organism evidence="12 13">
    <name type="scientific">Ensete ventricosum</name>
    <name type="common">Abyssinian banana</name>
    <name type="synonym">Musa ensete</name>
    <dbReference type="NCBI Taxonomy" id="4639"/>
    <lineage>
        <taxon>Eukaryota</taxon>
        <taxon>Viridiplantae</taxon>
        <taxon>Streptophyta</taxon>
        <taxon>Embryophyta</taxon>
        <taxon>Tracheophyta</taxon>
        <taxon>Spermatophyta</taxon>
        <taxon>Magnoliopsida</taxon>
        <taxon>Liliopsida</taxon>
        <taxon>Zingiberales</taxon>
        <taxon>Musaceae</taxon>
        <taxon>Ensete</taxon>
    </lineage>
</organism>
<name>A0AAV8RNV4_ENSVE</name>
<dbReference type="Pfam" id="PF00270">
    <property type="entry name" value="DEAD"/>
    <property type="match status" value="1"/>
</dbReference>
<evidence type="ECO:0000256" key="5">
    <source>
        <dbReference type="ARBA" id="ARBA00022806"/>
    </source>
</evidence>
<evidence type="ECO:0000313" key="13">
    <source>
        <dbReference type="Proteomes" id="UP001222027"/>
    </source>
</evidence>
<evidence type="ECO:0000259" key="10">
    <source>
        <dbReference type="PROSITE" id="PS51192"/>
    </source>
</evidence>
<evidence type="ECO:0000259" key="11">
    <source>
        <dbReference type="PROSITE" id="PS51194"/>
    </source>
</evidence>
<dbReference type="GO" id="GO:0016787">
    <property type="term" value="F:hydrolase activity"/>
    <property type="evidence" value="ECO:0007669"/>
    <property type="project" value="UniProtKB-KW"/>
</dbReference>
<dbReference type="CDD" id="cd18791">
    <property type="entry name" value="SF2_C_RHA"/>
    <property type="match status" value="1"/>
</dbReference>
<feature type="domain" description="Helicase ATP-binding" evidence="10">
    <location>
        <begin position="41"/>
        <end position="205"/>
    </location>
</feature>
<keyword evidence="5" id="KW-0347">Helicase</keyword>
<dbReference type="PANTHER" id="PTHR18934">
    <property type="entry name" value="ATP-DEPENDENT RNA HELICASE"/>
    <property type="match status" value="1"/>
</dbReference>
<dbReference type="EMBL" id="JAQQAF010000002">
    <property type="protein sequence ID" value="KAJ8505154.1"/>
    <property type="molecule type" value="Genomic_DNA"/>
</dbReference>
<evidence type="ECO:0000313" key="12">
    <source>
        <dbReference type="EMBL" id="KAJ8505154.1"/>
    </source>
</evidence>
<protein>
    <recommendedName>
        <fullName evidence="14">RNA helicase</fullName>
    </recommendedName>
</protein>
<dbReference type="InterPro" id="IPR011545">
    <property type="entry name" value="DEAD/DEAH_box_helicase_dom"/>
</dbReference>
<evidence type="ECO:0000256" key="4">
    <source>
        <dbReference type="ARBA" id="ARBA00022801"/>
    </source>
</evidence>
<dbReference type="Gene3D" id="3.40.50.300">
    <property type="entry name" value="P-loop containing nucleotide triphosphate hydrolases"/>
    <property type="match status" value="2"/>
</dbReference>
<evidence type="ECO:0000256" key="8">
    <source>
        <dbReference type="PROSITE-ProRule" id="PRU00723"/>
    </source>
</evidence>
<keyword evidence="2" id="KW-0547">Nucleotide-binding</keyword>
<dbReference type="AlphaFoldDB" id="A0AAV8RNV4"/>
<dbReference type="SUPFAM" id="SSF52540">
    <property type="entry name" value="P-loop containing nucleoside triphosphate hydrolases"/>
    <property type="match status" value="1"/>
</dbReference>
<evidence type="ECO:0000256" key="3">
    <source>
        <dbReference type="ARBA" id="ARBA00022771"/>
    </source>
</evidence>
<dbReference type="SUPFAM" id="SSF90229">
    <property type="entry name" value="CCCH zinc finger"/>
    <property type="match status" value="1"/>
</dbReference>
<dbReference type="Pfam" id="PF00271">
    <property type="entry name" value="Helicase_C"/>
    <property type="match status" value="1"/>
</dbReference>
<dbReference type="SMART" id="SM00356">
    <property type="entry name" value="ZnF_C3H1"/>
    <property type="match status" value="1"/>
</dbReference>
<accession>A0AAV8RNV4</accession>
<dbReference type="SMART" id="SM00490">
    <property type="entry name" value="HELICc"/>
    <property type="match status" value="1"/>
</dbReference>
<dbReference type="GO" id="GO:0004386">
    <property type="term" value="F:helicase activity"/>
    <property type="evidence" value="ECO:0007669"/>
    <property type="project" value="UniProtKB-KW"/>
</dbReference>
<dbReference type="PANTHER" id="PTHR18934:SF221">
    <property type="entry name" value="ATP-DEPENDENT RNA HELICASE DHX34-RELATED"/>
    <property type="match status" value="1"/>
</dbReference>
<evidence type="ECO:0008006" key="14">
    <source>
        <dbReference type="Google" id="ProtNLM"/>
    </source>
</evidence>
<dbReference type="InterPro" id="IPR014001">
    <property type="entry name" value="Helicase_ATP-bd"/>
</dbReference>
<dbReference type="GO" id="GO:0008270">
    <property type="term" value="F:zinc ion binding"/>
    <property type="evidence" value="ECO:0007669"/>
    <property type="project" value="UniProtKB-KW"/>
</dbReference>
<keyword evidence="13" id="KW-1185">Reference proteome</keyword>
<gene>
    <name evidence="12" type="ORF">OPV22_006040</name>
</gene>
<sequence length="1025" mass="116247">MSSNGKTSSVASSSSSSSSVLATAADGRLPLPVMALRDKIVAKILGNRVTLIIGDTGCGKSSQVPQFLLEENIEPILCTQPRRFAAVAIARMVAKARNCEVGSEVGYHIGHSNVSNISSTRSKIVFKTAGVVLEQMHDKGLTALKYKVIILDEVHERSVESDLLLACVKQLMMKNNDMRVVLMSATADITRYRDYFKDLGRDERVEVIAIPNAPQHYIFQRKVLYLDQVAGLLGMDSDSLSSSCNQGQIPSSNANMKPEVHALIHKLVLHIHESEPDIEKSILVFLPTYYSLEQQWILLKPLSLLFKVHILHRSVDTNQALLAMRVCKSHRKVILATNIAESSVTIPGVAYIIDSCRSLQVFWDPIRKVDSCELVWVSKSQADQRKGRTGRTCDGKIYRLLKQSFYNSLKDHEYPAILRLSLRQQVLMICCSETKGINDPKVLLQKVLDPPDVDIIEDALSLLVKINALDKPLSSRGRYEPTFYGFLLDSLPLSFDASILALKFGEIGMLQEGILISILMDVQPSPIFQPFGNQNLYVDNYFEDDKSNELPMGKKETIFMANLCAFQFWQHVFKDKHRLERLKQDINIDELRTPEVLISDLEEEWCSYHNLVRTSLHNVSEIYEDIINIVHRFRPKFLAKSGVHCYFEPYAFKHKCLLQSESARNTDALELEYENPDTITGTTCITVPYVSRDDFQATSVSEKLMNLIKEIRMKYTEDNSYNQHNNARRPPCRFFHTFQGCRNGDSCFFSHDYTPCFAMTAASSLCLQEDASTLAYSLLELLPSRINDYVLILNDKDLCFSSNLSQWYDPHKIVATTHRPYSESELSSSGIKILWNIALPWQSILKAQEFPISWRQVKCVLWFADIKDDATGEHNLLQNFFHYLAVRMLADALYDMHVIITINNMKFALLQVERLARECFFLLTQSFPFDETSFGKFSGCRGTTRPKQIDPDICLPKPASTPCCRTCDATFRAPFLLQAEAETPISSSAAIFIVGFLLFARTHRQTPRPPPWLPLPLVRLGFFLL</sequence>
<dbReference type="InterPro" id="IPR036855">
    <property type="entry name" value="Znf_CCCH_sf"/>
</dbReference>
<evidence type="ECO:0000256" key="1">
    <source>
        <dbReference type="ARBA" id="ARBA00022723"/>
    </source>
</evidence>
<evidence type="ECO:0000256" key="7">
    <source>
        <dbReference type="ARBA" id="ARBA00022840"/>
    </source>
</evidence>
<dbReference type="CDD" id="cd17917">
    <property type="entry name" value="DEXHc_RHA-like"/>
    <property type="match status" value="1"/>
</dbReference>
<dbReference type="InterPro" id="IPR001650">
    <property type="entry name" value="Helicase_C-like"/>
</dbReference>
<dbReference type="PROSITE" id="PS51194">
    <property type="entry name" value="HELICASE_CTER"/>
    <property type="match status" value="1"/>
</dbReference>
<proteinExistence type="predicted"/>
<dbReference type="GO" id="GO:0005524">
    <property type="term" value="F:ATP binding"/>
    <property type="evidence" value="ECO:0007669"/>
    <property type="project" value="UniProtKB-KW"/>
</dbReference>
<evidence type="ECO:0000256" key="6">
    <source>
        <dbReference type="ARBA" id="ARBA00022833"/>
    </source>
</evidence>
<dbReference type="GO" id="GO:0003723">
    <property type="term" value="F:RNA binding"/>
    <property type="evidence" value="ECO:0007669"/>
    <property type="project" value="TreeGrafter"/>
</dbReference>
<keyword evidence="3 8" id="KW-0863">Zinc-finger</keyword>
<reference evidence="12 13" key="1">
    <citation type="submission" date="2022-12" db="EMBL/GenBank/DDBJ databases">
        <title>Chromosome-scale assembly of the Ensete ventricosum genome.</title>
        <authorList>
            <person name="Dussert Y."/>
            <person name="Stocks J."/>
            <person name="Wendawek A."/>
            <person name="Woldeyes F."/>
            <person name="Nichols R.A."/>
            <person name="Borrell J.S."/>
        </authorList>
    </citation>
    <scope>NUCLEOTIDE SEQUENCE [LARGE SCALE GENOMIC DNA]</scope>
    <source>
        <strain evidence="13">cv. Maze</strain>
        <tissue evidence="12">Seeds</tissue>
    </source>
</reference>
<comment type="caution">
    <text evidence="12">The sequence shown here is derived from an EMBL/GenBank/DDBJ whole genome shotgun (WGS) entry which is preliminary data.</text>
</comment>
<dbReference type="SMART" id="SM00487">
    <property type="entry name" value="DEXDc"/>
    <property type="match status" value="1"/>
</dbReference>
<evidence type="ECO:0000259" key="9">
    <source>
        <dbReference type="PROSITE" id="PS50103"/>
    </source>
</evidence>
<feature type="zinc finger region" description="C3H1-type" evidence="8">
    <location>
        <begin position="726"/>
        <end position="754"/>
    </location>
</feature>
<feature type="domain" description="C3H1-type" evidence="9">
    <location>
        <begin position="726"/>
        <end position="754"/>
    </location>
</feature>
<keyword evidence="4" id="KW-0378">Hydrolase</keyword>
<dbReference type="PROSITE" id="PS51192">
    <property type="entry name" value="HELICASE_ATP_BIND_1"/>
    <property type="match status" value="1"/>
</dbReference>
<keyword evidence="7" id="KW-0067">ATP-binding</keyword>
<keyword evidence="1 8" id="KW-0479">Metal-binding</keyword>
<keyword evidence="6 8" id="KW-0862">Zinc</keyword>
<feature type="domain" description="Helicase C-terminal" evidence="11">
    <location>
        <begin position="263"/>
        <end position="428"/>
    </location>
</feature>
<dbReference type="InterPro" id="IPR000571">
    <property type="entry name" value="Znf_CCCH"/>
</dbReference>